<dbReference type="Proteomes" id="UP000198460">
    <property type="component" value="Unassembled WGS sequence"/>
</dbReference>
<accession>A0A238H3B5</accession>
<sequence length="67" mass="7064">MARGVPVTAGGVDAPGGTMQRSGVAVGISATARHCHIGWPSIGRMNLPSPSMPERRSRRIPAYPARR</sequence>
<dbReference type="EMBL" id="FXAN01000044">
    <property type="protein sequence ID" value="SMF99769.1"/>
    <property type="molecule type" value="Genomic_DNA"/>
</dbReference>
<feature type="region of interest" description="Disordered" evidence="1">
    <location>
        <begin position="41"/>
        <end position="67"/>
    </location>
</feature>
<evidence type="ECO:0000313" key="2">
    <source>
        <dbReference type="EMBL" id="SMF99769.1"/>
    </source>
</evidence>
<proteinExistence type="predicted"/>
<gene>
    <name evidence="2" type="ORF">BSIN_2955</name>
</gene>
<organism evidence="2 3">
    <name type="scientific">Burkholderia singularis</name>
    <dbReference type="NCBI Taxonomy" id="1503053"/>
    <lineage>
        <taxon>Bacteria</taxon>
        <taxon>Pseudomonadati</taxon>
        <taxon>Pseudomonadota</taxon>
        <taxon>Betaproteobacteria</taxon>
        <taxon>Burkholderiales</taxon>
        <taxon>Burkholderiaceae</taxon>
        <taxon>Burkholderia</taxon>
        <taxon>pseudomallei group</taxon>
    </lineage>
</organism>
<evidence type="ECO:0000256" key="1">
    <source>
        <dbReference type="SAM" id="MobiDB-lite"/>
    </source>
</evidence>
<name>A0A238H3B5_9BURK</name>
<protein>
    <submittedName>
        <fullName evidence="2">Uncharacterized protein</fullName>
    </submittedName>
</protein>
<evidence type="ECO:0000313" key="3">
    <source>
        <dbReference type="Proteomes" id="UP000198460"/>
    </source>
</evidence>
<dbReference type="AlphaFoldDB" id="A0A238H3B5"/>
<reference evidence="2 3" key="1">
    <citation type="submission" date="2017-04" db="EMBL/GenBank/DDBJ databases">
        <authorList>
            <person name="Afonso C.L."/>
            <person name="Miller P.J."/>
            <person name="Scott M.A."/>
            <person name="Spackman E."/>
            <person name="Goraichik I."/>
            <person name="Dimitrov K.M."/>
            <person name="Suarez D.L."/>
            <person name="Swayne D.E."/>
        </authorList>
    </citation>
    <scope>NUCLEOTIDE SEQUENCE [LARGE SCALE GENOMIC DNA]</scope>
    <source>
        <strain evidence="2">LMG 28154</strain>
    </source>
</reference>